<dbReference type="PANTHER" id="PTHR12128:SF66">
    <property type="entry name" value="4-HYDROXY-2-OXOGLUTARATE ALDOLASE, MITOCHONDRIAL"/>
    <property type="match status" value="1"/>
</dbReference>
<dbReference type="GO" id="GO:0008840">
    <property type="term" value="F:4-hydroxy-tetrahydrodipicolinate synthase activity"/>
    <property type="evidence" value="ECO:0007669"/>
    <property type="project" value="UniProtKB-EC"/>
</dbReference>
<dbReference type="InterPro" id="IPR013785">
    <property type="entry name" value="Aldolase_TIM"/>
</dbReference>
<name>A0A160TWG9_9ZZZZ</name>
<dbReference type="SMART" id="SM01130">
    <property type="entry name" value="DHDPS"/>
    <property type="match status" value="1"/>
</dbReference>
<organism evidence="2">
    <name type="scientific">hydrothermal vent metagenome</name>
    <dbReference type="NCBI Taxonomy" id="652676"/>
    <lineage>
        <taxon>unclassified sequences</taxon>
        <taxon>metagenomes</taxon>
        <taxon>ecological metagenomes</taxon>
    </lineage>
</organism>
<dbReference type="EC" id="4.3.3.7" evidence="2"/>
<dbReference type="AlphaFoldDB" id="A0A160TWG9"/>
<protein>
    <submittedName>
        <fullName evidence="2">4-hydroxy-tetrahydrodipicolinate synthase</fullName>
        <ecNumber evidence="2">4.3.3.7</ecNumber>
    </submittedName>
</protein>
<dbReference type="PANTHER" id="PTHR12128">
    <property type="entry name" value="DIHYDRODIPICOLINATE SYNTHASE"/>
    <property type="match status" value="1"/>
</dbReference>
<accession>A0A160TWG9</accession>
<dbReference type="SUPFAM" id="SSF51569">
    <property type="entry name" value="Aldolase"/>
    <property type="match status" value="1"/>
</dbReference>
<dbReference type="PIRSF" id="PIRSF001365">
    <property type="entry name" value="DHDPS"/>
    <property type="match status" value="1"/>
</dbReference>
<gene>
    <name evidence="2" type="ORF">MGWOODY_XGa2246</name>
</gene>
<evidence type="ECO:0000313" key="2">
    <source>
        <dbReference type="EMBL" id="CUS55178.1"/>
    </source>
</evidence>
<dbReference type="GO" id="GO:0005829">
    <property type="term" value="C:cytosol"/>
    <property type="evidence" value="ECO:0007669"/>
    <property type="project" value="TreeGrafter"/>
</dbReference>
<reference evidence="2" key="1">
    <citation type="submission" date="2015-10" db="EMBL/GenBank/DDBJ databases">
        <authorList>
            <person name="Gilbert D.G."/>
        </authorList>
    </citation>
    <scope>NUCLEOTIDE SEQUENCE</scope>
</reference>
<dbReference type="Gene3D" id="3.20.20.70">
    <property type="entry name" value="Aldolase class I"/>
    <property type="match status" value="1"/>
</dbReference>
<keyword evidence="1 2" id="KW-0456">Lyase</keyword>
<dbReference type="EMBL" id="CZRL01000120">
    <property type="protein sequence ID" value="CUS55178.1"/>
    <property type="molecule type" value="Genomic_DNA"/>
</dbReference>
<dbReference type="Pfam" id="PF00701">
    <property type="entry name" value="DHDPS"/>
    <property type="match status" value="1"/>
</dbReference>
<proteinExistence type="predicted"/>
<dbReference type="InterPro" id="IPR002220">
    <property type="entry name" value="DapA-like"/>
</dbReference>
<sequence length="323" mass="35641">MTRSNLLLDETAHGVYIISATPFSDDGALDYPSLDRLIDFYLDQGVHGLTLLGVMGEAPKLSSEEQSQFMHHALRRVNGQRPVIVGVSNPGIDNLVVLSREAMDAGAAGVMVSGIPGLKTDEQVYRYFSQVIHALGPEIPVCLQDYPPTTTVYLSVGVINRLITDFPSIKMFKHEDCPGHRKLSSLRRAPDTEGTRRVSILSGNGGLYMPQELRRGADGVMTGFAFPGLLVSVYEMFMTDQTDDAEDLYDFYLPLIRHEQQIGLGLALRKETLRRQGVLASAKSRDPGPRLDQDDLEELQCLFDRLLLKLKANGKAIPGGLNR</sequence>
<dbReference type="CDD" id="cd00408">
    <property type="entry name" value="DHDPS-like"/>
    <property type="match status" value="1"/>
</dbReference>
<evidence type="ECO:0000256" key="1">
    <source>
        <dbReference type="ARBA" id="ARBA00023239"/>
    </source>
</evidence>